<dbReference type="NCBIfam" id="TIGR01670">
    <property type="entry name" value="KdsC-phosphatas"/>
    <property type="match status" value="1"/>
</dbReference>
<evidence type="ECO:0000256" key="3">
    <source>
        <dbReference type="ARBA" id="ARBA00011881"/>
    </source>
</evidence>
<feature type="binding site" evidence="7">
    <location>
        <position position="20"/>
    </location>
    <ligand>
        <name>substrate</name>
    </ligand>
</feature>
<evidence type="ECO:0000313" key="8">
    <source>
        <dbReference type="EMBL" id="SOB57209.1"/>
    </source>
</evidence>
<evidence type="ECO:0000256" key="4">
    <source>
        <dbReference type="ARBA" id="ARBA00022723"/>
    </source>
</evidence>
<dbReference type="SFLD" id="SFLDS00003">
    <property type="entry name" value="Haloacid_Dehalogenase"/>
    <property type="match status" value="1"/>
</dbReference>
<dbReference type="Gene3D" id="3.40.50.1000">
    <property type="entry name" value="HAD superfamily/HAD-like"/>
    <property type="match status" value="1"/>
</dbReference>
<dbReference type="PANTHER" id="PTHR21485">
    <property type="entry name" value="HAD SUPERFAMILY MEMBERS CMAS AND KDSC"/>
    <property type="match status" value="1"/>
</dbReference>
<dbReference type="InterPro" id="IPR023214">
    <property type="entry name" value="HAD_sf"/>
</dbReference>
<dbReference type="PIRSF" id="PIRSF006118">
    <property type="entry name" value="KDO8-P_Ptase"/>
    <property type="match status" value="1"/>
</dbReference>
<dbReference type="Pfam" id="PF08282">
    <property type="entry name" value="Hydrolase_3"/>
    <property type="match status" value="1"/>
</dbReference>
<feature type="binding site" evidence="7">
    <location>
        <position position="111"/>
    </location>
    <ligand>
        <name>Mg(2+)</name>
        <dbReference type="ChEBI" id="CHEBI:18420"/>
    </ligand>
</feature>
<comment type="cofactor">
    <cofactor evidence="1 7">
        <name>Mg(2+)</name>
        <dbReference type="ChEBI" id="CHEBI:18420"/>
    </cofactor>
</comment>
<keyword evidence="9" id="KW-1185">Reference proteome</keyword>
<accession>A0A2C8F5W9</accession>
<dbReference type="SFLD" id="SFLDG01138">
    <property type="entry name" value="C1.6.2:_Deoxy-d-mannose-octulo"/>
    <property type="match status" value="1"/>
</dbReference>
<dbReference type="EMBL" id="LT907975">
    <property type="protein sequence ID" value="SOB57209.1"/>
    <property type="molecule type" value="Genomic_DNA"/>
</dbReference>
<comment type="similarity">
    <text evidence="2">Belongs to the KdsC family.</text>
</comment>
<name>A0A2C8F5W9_9BACT</name>
<dbReference type="SFLD" id="SFLDG01136">
    <property type="entry name" value="C1.6:_Phosphoserine_Phosphatas"/>
    <property type="match status" value="1"/>
</dbReference>
<evidence type="ECO:0000256" key="6">
    <source>
        <dbReference type="ARBA" id="ARBA00022842"/>
    </source>
</evidence>
<evidence type="ECO:0000256" key="1">
    <source>
        <dbReference type="ARBA" id="ARBA00001946"/>
    </source>
</evidence>
<dbReference type="GO" id="GO:0008781">
    <property type="term" value="F:N-acylneuraminate cytidylyltransferase activity"/>
    <property type="evidence" value="ECO:0007669"/>
    <property type="project" value="TreeGrafter"/>
</dbReference>
<organism evidence="8 9">
    <name type="scientific">Pseudodesulfovibrio profundus</name>
    <dbReference type="NCBI Taxonomy" id="57320"/>
    <lineage>
        <taxon>Bacteria</taxon>
        <taxon>Pseudomonadati</taxon>
        <taxon>Thermodesulfobacteriota</taxon>
        <taxon>Desulfovibrionia</taxon>
        <taxon>Desulfovibrionales</taxon>
        <taxon>Desulfovibrionaceae</taxon>
    </lineage>
</organism>
<dbReference type="AlphaFoldDB" id="A0A2C8F5W9"/>
<comment type="subunit">
    <text evidence="3">Homotetramer.</text>
</comment>
<dbReference type="EC" id="3.1.3.45" evidence="8"/>
<dbReference type="RefSeq" id="WP_097010508.1">
    <property type="nucleotide sequence ID" value="NZ_LT907975.1"/>
</dbReference>
<reference evidence="9" key="1">
    <citation type="submission" date="2017-09" db="EMBL/GenBank/DDBJ databases">
        <authorList>
            <person name="Regsiter A."/>
            <person name="William W."/>
        </authorList>
    </citation>
    <scope>NUCLEOTIDE SEQUENCE [LARGE SCALE GENOMIC DNA]</scope>
    <source>
        <strain evidence="9">500-1</strain>
    </source>
</reference>
<proteinExistence type="inferred from homology"/>
<evidence type="ECO:0000256" key="2">
    <source>
        <dbReference type="ARBA" id="ARBA00005893"/>
    </source>
</evidence>
<evidence type="ECO:0000256" key="7">
    <source>
        <dbReference type="PIRSR" id="PIRSR006118-2"/>
    </source>
</evidence>
<evidence type="ECO:0000313" key="9">
    <source>
        <dbReference type="Proteomes" id="UP000219215"/>
    </source>
</evidence>
<keyword evidence="6 7" id="KW-0460">Magnesium</keyword>
<evidence type="ECO:0000256" key="5">
    <source>
        <dbReference type="ARBA" id="ARBA00022801"/>
    </source>
</evidence>
<dbReference type="SUPFAM" id="SSF56784">
    <property type="entry name" value="HAD-like"/>
    <property type="match status" value="1"/>
</dbReference>
<dbReference type="InterPro" id="IPR050793">
    <property type="entry name" value="CMP-NeuNAc_synthase"/>
</dbReference>
<feature type="binding site" evidence="7">
    <location>
        <position position="18"/>
    </location>
    <ligand>
        <name>Mg(2+)</name>
        <dbReference type="ChEBI" id="CHEBI:18420"/>
    </ligand>
</feature>
<dbReference type="GO" id="GO:0046872">
    <property type="term" value="F:metal ion binding"/>
    <property type="evidence" value="ECO:0007669"/>
    <property type="project" value="UniProtKB-KW"/>
</dbReference>
<dbReference type="FunFam" id="3.40.50.1000:FF:000029">
    <property type="entry name" value="3-deoxy-D-manno-octulosonate 8-phosphate phosphatase KdsC"/>
    <property type="match status" value="1"/>
</dbReference>
<protein>
    <submittedName>
        <fullName evidence="8">3-deoxy-D-manno-octulosonate 8-phosphate phosphatase</fullName>
        <ecNumber evidence="8">3.1.3.45</ecNumber>
    </submittedName>
</protein>
<dbReference type="Proteomes" id="UP000219215">
    <property type="component" value="Chromosome DPRO"/>
</dbReference>
<dbReference type="GO" id="GO:0019143">
    <property type="term" value="F:3-deoxy-manno-octulosonate-8-phosphatase activity"/>
    <property type="evidence" value="ECO:0007669"/>
    <property type="project" value="UniProtKB-EC"/>
</dbReference>
<dbReference type="PANTHER" id="PTHR21485:SF3">
    <property type="entry name" value="N-ACYLNEURAMINATE CYTIDYLYLTRANSFERASE"/>
    <property type="match status" value="1"/>
</dbReference>
<keyword evidence="5 8" id="KW-0378">Hydrolase</keyword>
<dbReference type="InterPro" id="IPR010023">
    <property type="entry name" value="KdsC_fam"/>
</dbReference>
<dbReference type="OrthoDB" id="9805604at2"/>
<sequence length="175" mass="18864">MSDRAVEIAKSIKLLLLDVDGVLTDGGLYYDDNGLAMKRFNVQDGLGIKLAQSAGLEIGVITGLNQKPVETRVRELGIQHYHPGHHRKAPIVESICDEIGISPSEVAFMGDDWIDLGAMSLVGLAMSVPNGQPEVRAAADWISSRKGGDGAVREAISFLLEAQGLLEEAKKQWVD</sequence>
<dbReference type="InterPro" id="IPR036412">
    <property type="entry name" value="HAD-like_sf"/>
</dbReference>
<gene>
    <name evidence="8" type="primary">kdsC</name>
    <name evidence="8" type="ORF">DPRO_0330</name>
</gene>
<dbReference type="KEGG" id="pprf:DPRO_0330"/>
<keyword evidence="4 7" id="KW-0479">Metal-binding</keyword>